<organism evidence="4 5">
    <name type="scientific">Acrobeloides nanus</name>
    <dbReference type="NCBI Taxonomy" id="290746"/>
    <lineage>
        <taxon>Eukaryota</taxon>
        <taxon>Metazoa</taxon>
        <taxon>Ecdysozoa</taxon>
        <taxon>Nematoda</taxon>
        <taxon>Chromadorea</taxon>
        <taxon>Rhabditida</taxon>
        <taxon>Tylenchina</taxon>
        <taxon>Cephalobomorpha</taxon>
        <taxon>Cephaloboidea</taxon>
        <taxon>Cephalobidae</taxon>
        <taxon>Acrobeloides</taxon>
    </lineage>
</organism>
<dbReference type="Proteomes" id="UP000887540">
    <property type="component" value="Unplaced"/>
</dbReference>
<dbReference type="AlphaFoldDB" id="A0A914CNG2"/>
<dbReference type="GO" id="GO:0010181">
    <property type="term" value="F:FMN binding"/>
    <property type="evidence" value="ECO:0007669"/>
    <property type="project" value="InterPro"/>
</dbReference>
<dbReference type="InterPro" id="IPR051799">
    <property type="entry name" value="NADH_flavin_oxidoreductase"/>
</dbReference>
<dbReference type="PANTHER" id="PTHR43656:SF5">
    <property type="entry name" value="NADH:FLAVIN OXIDOREDUCTASE_NADH OXIDASE N-TERMINAL DOMAIN-CONTAINING PROTEIN"/>
    <property type="match status" value="1"/>
</dbReference>
<dbReference type="InterPro" id="IPR013785">
    <property type="entry name" value="Aldolase_TIM"/>
</dbReference>
<protein>
    <submittedName>
        <fullName evidence="5">NADH:flavin oxidoreductase/NADH oxidase N-terminal domain-containing protein</fullName>
    </submittedName>
</protein>
<reference evidence="5" key="1">
    <citation type="submission" date="2022-11" db="UniProtKB">
        <authorList>
            <consortium name="WormBaseParasite"/>
        </authorList>
    </citation>
    <scope>IDENTIFICATION</scope>
</reference>
<accession>A0A914CNG2</accession>
<dbReference type="Gene3D" id="3.20.20.70">
    <property type="entry name" value="Aldolase class I"/>
    <property type="match status" value="2"/>
</dbReference>
<name>A0A914CNG2_9BILA</name>
<dbReference type="Pfam" id="PF00724">
    <property type="entry name" value="Oxidored_FMN"/>
    <property type="match status" value="1"/>
</dbReference>
<dbReference type="SUPFAM" id="SSF51395">
    <property type="entry name" value="FMN-linked oxidoreductases"/>
    <property type="match status" value="2"/>
</dbReference>
<dbReference type="InterPro" id="IPR001155">
    <property type="entry name" value="OxRdtase_FMN_N"/>
</dbReference>
<keyword evidence="1" id="KW-0285">Flavoprotein</keyword>
<evidence type="ECO:0000313" key="4">
    <source>
        <dbReference type="Proteomes" id="UP000887540"/>
    </source>
</evidence>
<dbReference type="WBParaSite" id="ACRNAN_scaffold12208.g25683.t1">
    <property type="protein sequence ID" value="ACRNAN_scaffold12208.g25683.t1"/>
    <property type="gene ID" value="ACRNAN_scaffold12208.g25683"/>
</dbReference>
<proteinExistence type="predicted"/>
<sequence>MVDKNNVGYEVDSSLLGEKLIFPSSKREARNRFLKAAMSEKLCFFDKDNQQISGIPTQRLINLYSKWAHGGFGMILTGNLMVDINHPECAGNTIIEKVLDSKERRDAFKKLADTMKSGGALAIAQLSHAGRMTSITINEHPFSASDVQFKGKKNGQGFGVPIPLTEEQIRTEVIARFVYTAKFCQEAGGFRSVSGMINAIKDNVTDGIGMARPSAAEPDLPNKILTQNIQKAVLNPFENDHHLSLMAAQSQLWQGGEISYEETKNDLCFGIMNLSDPTVAETYTNDLLKFETDLVELAATGSPIIDVFEYKIKAGA</sequence>
<evidence type="ECO:0000256" key="1">
    <source>
        <dbReference type="ARBA" id="ARBA00022630"/>
    </source>
</evidence>
<evidence type="ECO:0000256" key="2">
    <source>
        <dbReference type="ARBA" id="ARBA00023002"/>
    </source>
</evidence>
<feature type="domain" description="NADH:flavin oxidoreductase/NADH oxidase N-terminal" evidence="3">
    <location>
        <begin position="30"/>
        <end position="188"/>
    </location>
</feature>
<dbReference type="GO" id="GO:0016491">
    <property type="term" value="F:oxidoreductase activity"/>
    <property type="evidence" value="ECO:0007669"/>
    <property type="project" value="UniProtKB-KW"/>
</dbReference>
<keyword evidence="4" id="KW-1185">Reference proteome</keyword>
<evidence type="ECO:0000313" key="5">
    <source>
        <dbReference type="WBParaSite" id="ACRNAN_scaffold12208.g25683.t1"/>
    </source>
</evidence>
<dbReference type="PANTHER" id="PTHR43656">
    <property type="entry name" value="BINDING OXIDOREDUCTASE, PUTATIVE (AFU_ORTHOLOGUE AFUA_2G08260)-RELATED"/>
    <property type="match status" value="1"/>
</dbReference>
<evidence type="ECO:0000259" key="3">
    <source>
        <dbReference type="Pfam" id="PF00724"/>
    </source>
</evidence>
<keyword evidence="2" id="KW-0560">Oxidoreductase</keyword>